<sequence length="262" mass="28465">MPTDLPILTVADVAAWSNWLVRNATTSKGVWLSLSKKGHTAPTSLCYAQALDEALCQGWIDGQARGGDERSYSQRFTPRTPKSLWSRRNVEHIARLEKEGRVTALGRAAIDAAKIDGRWDAAYAGQSTAEPPPEFISAVAAVPKAQAMWDVLTRSNRYAIYFRLNALKTQAGREKRIAAFVEMLARGESPYPQKQKPAAVVSAGAGTVTLKKMALKNATTPKEEMAPKTATPTRARHTATARVGGGPVRRSTRLLKTTLPSP</sequence>
<evidence type="ECO:0008006" key="4">
    <source>
        <dbReference type="Google" id="ProtNLM"/>
    </source>
</evidence>
<keyword evidence="3" id="KW-1185">Reference proteome</keyword>
<gene>
    <name evidence="2" type="ORF">SAMD00023353_3100620</name>
</gene>
<feature type="region of interest" description="Disordered" evidence="1">
    <location>
        <begin position="216"/>
        <end position="262"/>
    </location>
</feature>
<dbReference type="AlphaFoldDB" id="A0A1W2TU33"/>
<accession>A0A1W2TU33</accession>
<proteinExistence type="predicted"/>
<dbReference type="OMA" id="WSKLNKQ"/>
<evidence type="ECO:0000256" key="1">
    <source>
        <dbReference type="SAM" id="MobiDB-lite"/>
    </source>
</evidence>
<evidence type="ECO:0000313" key="3">
    <source>
        <dbReference type="Proteomes" id="UP000054516"/>
    </source>
</evidence>
<dbReference type="EMBL" id="DF977476">
    <property type="protein sequence ID" value="GAP92070.1"/>
    <property type="molecule type" value="Genomic_DNA"/>
</dbReference>
<dbReference type="OrthoDB" id="10263401at2759"/>
<name>A0A1W2TU33_ROSNE</name>
<organism evidence="2">
    <name type="scientific">Rosellinia necatrix</name>
    <name type="common">White root-rot fungus</name>
    <dbReference type="NCBI Taxonomy" id="77044"/>
    <lineage>
        <taxon>Eukaryota</taxon>
        <taxon>Fungi</taxon>
        <taxon>Dikarya</taxon>
        <taxon>Ascomycota</taxon>
        <taxon>Pezizomycotina</taxon>
        <taxon>Sordariomycetes</taxon>
        <taxon>Xylariomycetidae</taxon>
        <taxon>Xylariales</taxon>
        <taxon>Xylariaceae</taxon>
        <taxon>Rosellinia</taxon>
    </lineage>
</organism>
<dbReference type="STRING" id="77044.A0A1W2TU33"/>
<dbReference type="Pfam" id="PF13376">
    <property type="entry name" value="OmdA"/>
    <property type="match status" value="1"/>
</dbReference>
<reference evidence="2" key="1">
    <citation type="submission" date="2016-03" db="EMBL/GenBank/DDBJ databases">
        <title>Draft genome sequence of Rosellinia necatrix.</title>
        <authorList>
            <person name="Kanematsu S."/>
        </authorList>
    </citation>
    <scope>NUCLEOTIDE SEQUENCE [LARGE SCALE GENOMIC DNA]</scope>
    <source>
        <strain evidence="2">W97</strain>
    </source>
</reference>
<evidence type="ECO:0000313" key="2">
    <source>
        <dbReference type="EMBL" id="GAP92070.1"/>
    </source>
</evidence>
<dbReference type="Proteomes" id="UP000054516">
    <property type="component" value="Unassembled WGS sequence"/>
</dbReference>
<protein>
    <recommendedName>
        <fullName evidence="4">Bacteriocin-protection protein</fullName>
    </recommendedName>
</protein>